<feature type="domain" description="NADP-dependent oxidoreductase" evidence="1">
    <location>
        <begin position="18"/>
        <end position="280"/>
    </location>
</feature>
<dbReference type="Pfam" id="PF00248">
    <property type="entry name" value="Aldo_ket_red"/>
    <property type="match status" value="2"/>
</dbReference>
<evidence type="ECO:0000313" key="3">
    <source>
        <dbReference type="Proteomes" id="UP000410492"/>
    </source>
</evidence>
<evidence type="ECO:0000259" key="1">
    <source>
        <dbReference type="Pfam" id="PF00248"/>
    </source>
</evidence>
<dbReference type="InterPro" id="IPR036812">
    <property type="entry name" value="NAD(P)_OxRdtase_dom_sf"/>
</dbReference>
<organism evidence="2 3">
    <name type="scientific">Callosobruchus maculatus</name>
    <name type="common">Southern cowpea weevil</name>
    <name type="synonym">Pulse bruchid</name>
    <dbReference type="NCBI Taxonomy" id="64391"/>
    <lineage>
        <taxon>Eukaryota</taxon>
        <taxon>Metazoa</taxon>
        <taxon>Ecdysozoa</taxon>
        <taxon>Arthropoda</taxon>
        <taxon>Hexapoda</taxon>
        <taxon>Insecta</taxon>
        <taxon>Pterygota</taxon>
        <taxon>Neoptera</taxon>
        <taxon>Endopterygota</taxon>
        <taxon>Coleoptera</taxon>
        <taxon>Polyphaga</taxon>
        <taxon>Cucujiformia</taxon>
        <taxon>Chrysomeloidea</taxon>
        <taxon>Chrysomelidae</taxon>
        <taxon>Bruchinae</taxon>
        <taxon>Bruchini</taxon>
        <taxon>Callosobruchus</taxon>
    </lineage>
</organism>
<dbReference type="InterPro" id="IPR020471">
    <property type="entry name" value="AKR"/>
</dbReference>
<evidence type="ECO:0000313" key="2">
    <source>
        <dbReference type="EMBL" id="VEN45571.1"/>
    </source>
</evidence>
<dbReference type="SUPFAM" id="SSF51430">
    <property type="entry name" value="NAD(P)-linked oxidoreductase"/>
    <property type="match status" value="2"/>
</dbReference>
<dbReference type="AlphaFoldDB" id="A0A653CCA1"/>
<dbReference type="OrthoDB" id="416253at2759"/>
<accession>A0A653CCA1</accession>
<proteinExistence type="predicted"/>
<keyword evidence="3" id="KW-1185">Reference proteome</keyword>
<gene>
    <name evidence="2" type="ORF">CALMAC_LOCUS7981</name>
</gene>
<dbReference type="Proteomes" id="UP000410492">
    <property type="component" value="Unassembled WGS sequence"/>
</dbReference>
<sequence>MSVEMEVELNNGYKMPVIGLGTWMATDEDSLTAAVHEALKLGYRHIDTASAYDNEHVIGKVLKEWFDEGKLTQKVEKFLRRSLEALQLDYVDMYLIHVPFTVVEHVGPNGQPFAGFKEDGTVYMDESTDLVAIWKEFEKFQRQGLTRSIGVSDFNINQIERILKNCEIRPSNHQFEYHAALQVDDMVSFCKDNDIVCTGYATLGSAAASSFAEVPGLLYNSTVVEIAEKHKKTAAQVLLRHSLQKGLVVIPKSTNLERVKENFEIFDFELDDEDMDALAGLDCNFRIYNFESLFKGHIDTASGYYNEHVIGKVLKEWFDEGKLTRDEIFVTTKLPGYGNVPEKVEKFLRRSLEALQLDYVDMYLIHVPFTLVEHVGPNGQPCVGFKEDGTVDMDESTDLVAIWKEFEKFQRQGLTRSIGVSDFNMNQIERILKNCEIRPSNHQFEYHAALQVDDMVSFCKDNDIVCTGYATLGSGAASSFAEVPGLLNNSTVVEIAEKHKKTAAQVLRHSVQKGLVVIPKSTNPERVKENFEIFDFELDDEDMDALAGLDCNFRIYDFEQYFFKGIKNHPEYPY</sequence>
<dbReference type="PANTHER" id="PTHR43827">
    <property type="entry name" value="2,5-DIKETO-D-GLUCONIC ACID REDUCTASE"/>
    <property type="match status" value="1"/>
</dbReference>
<protein>
    <recommendedName>
        <fullName evidence="1">NADP-dependent oxidoreductase domain-containing protein</fullName>
    </recommendedName>
</protein>
<reference evidence="2 3" key="1">
    <citation type="submission" date="2019-01" db="EMBL/GenBank/DDBJ databases">
        <authorList>
            <person name="Sayadi A."/>
        </authorList>
    </citation>
    <scope>NUCLEOTIDE SEQUENCE [LARGE SCALE GENOMIC DNA]</scope>
</reference>
<dbReference type="Gene3D" id="3.20.20.100">
    <property type="entry name" value="NADP-dependent oxidoreductase domain"/>
    <property type="match status" value="2"/>
</dbReference>
<dbReference type="InterPro" id="IPR018170">
    <property type="entry name" value="Aldo/ket_reductase_CS"/>
</dbReference>
<dbReference type="PRINTS" id="PR00069">
    <property type="entry name" value="ALDKETRDTASE"/>
</dbReference>
<name>A0A653CCA1_CALMS</name>
<dbReference type="GO" id="GO:0016491">
    <property type="term" value="F:oxidoreductase activity"/>
    <property type="evidence" value="ECO:0007669"/>
    <property type="project" value="InterPro"/>
</dbReference>
<feature type="domain" description="NADP-dependent oxidoreductase" evidence="1">
    <location>
        <begin position="297"/>
        <end position="548"/>
    </location>
</feature>
<dbReference type="PANTHER" id="PTHR43827:SF14">
    <property type="entry name" value="NADP-DEPENDENT OXIDOREDUCTASE DOMAIN-CONTAINING PROTEIN"/>
    <property type="match status" value="1"/>
</dbReference>
<dbReference type="PROSITE" id="PS00798">
    <property type="entry name" value="ALDOKETO_REDUCTASE_1"/>
    <property type="match status" value="1"/>
</dbReference>
<dbReference type="InterPro" id="IPR023210">
    <property type="entry name" value="NADP_OxRdtase_dom"/>
</dbReference>
<dbReference type="EMBL" id="CAACVG010007465">
    <property type="protein sequence ID" value="VEN45571.1"/>
    <property type="molecule type" value="Genomic_DNA"/>
</dbReference>